<dbReference type="PANTHER" id="PTHR31465">
    <property type="entry name" value="PROTEIN RTA1-RELATED"/>
    <property type="match status" value="1"/>
</dbReference>
<dbReference type="EMBL" id="ML769387">
    <property type="protein sequence ID" value="KAE9409759.1"/>
    <property type="molecule type" value="Genomic_DNA"/>
</dbReference>
<keyword evidence="4 5" id="KW-0472">Membrane</keyword>
<feature type="transmembrane region" description="Helical" evidence="5">
    <location>
        <begin position="88"/>
        <end position="110"/>
    </location>
</feature>
<reference evidence="6" key="1">
    <citation type="journal article" date="2019" name="Environ. Microbiol.">
        <title>Fungal ecological strategies reflected in gene transcription - a case study of two litter decomposers.</title>
        <authorList>
            <person name="Barbi F."/>
            <person name="Kohler A."/>
            <person name="Barry K."/>
            <person name="Baskaran P."/>
            <person name="Daum C."/>
            <person name="Fauchery L."/>
            <person name="Ihrmark K."/>
            <person name="Kuo A."/>
            <person name="LaButti K."/>
            <person name="Lipzen A."/>
            <person name="Morin E."/>
            <person name="Grigoriev I.V."/>
            <person name="Henrissat B."/>
            <person name="Lindahl B."/>
            <person name="Martin F."/>
        </authorList>
    </citation>
    <scope>NUCLEOTIDE SEQUENCE</scope>
    <source>
        <strain evidence="6">JB14</strain>
    </source>
</reference>
<proteinExistence type="predicted"/>
<evidence type="ECO:0000313" key="7">
    <source>
        <dbReference type="Proteomes" id="UP000799118"/>
    </source>
</evidence>
<accession>A0A6A4IGQ7</accession>
<dbReference type="PANTHER" id="PTHR31465:SF9">
    <property type="entry name" value="SPHINGOID LONG-CHAIN BASE TRANSPORTER RSB1"/>
    <property type="match status" value="1"/>
</dbReference>
<dbReference type="Proteomes" id="UP000799118">
    <property type="component" value="Unassembled WGS sequence"/>
</dbReference>
<comment type="subcellular location">
    <subcellularLocation>
        <location evidence="1">Membrane</location>
        <topology evidence="1">Multi-pass membrane protein</topology>
    </subcellularLocation>
</comment>
<evidence type="ECO:0000256" key="1">
    <source>
        <dbReference type="ARBA" id="ARBA00004141"/>
    </source>
</evidence>
<protein>
    <submittedName>
        <fullName evidence="6">RTA1-domain-containing protein</fullName>
    </submittedName>
</protein>
<feature type="transmembrane region" description="Helical" evidence="5">
    <location>
        <begin position="165"/>
        <end position="189"/>
    </location>
</feature>
<dbReference type="GO" id="GO:0005886">
    <property type="term" value="C:plasma membrane"/>
    <property type="evidence" value="ECO:0007669"/>
    <property type="project" value="TreeGrafter"/>
</dbReference>
<feature type="transmembrane region" description="Helical" evidence="5">
    <location>
        <begin position="131"/>
        <end position="153"/>
    </location>
</feature>
<sequence>MNSTTSTFFVLRDDVDSDSPYGYVPTLWICIMYVSLFSVTTFVQFVHALWSRQWFLLPTMVLAGCGEILGWAGRLWSNKNLLASDPYMIQIACLIISPTPLLGAHFIIFGRLVQILGPQYSRFSPRLYSKIFLSCDIVSLVIQAVGGGMTASATDDQGVDLGTHIMLVGIALQLAILIGFSTIALEFAYRFNIDKPLRSGAGDKIGSMNRRRKVGLYAIAAATTCLFIRAIYRLVELGDGWNGIVIHTQWSFDLFDSGMVVLAMFIWNFIPSSWILAEQHSADLELKPTISNEPFSP</sequence>
<keyword evidence="7" id="KW-1185">Reference proteome</keyword>
<keyword evidence="2 5" id="KW-0812">Transmembrane</keyword>
<organism evidence="6 7">
    <name type="scientific">Gymnopus androsaceus JB14</name>
    <dbReference type="NCBI Taxonomy" id="1447944"/>
    <lineage>
        <taxon>Eukaryota</taxon>
        <taxon>Fungi</taxon>
        <taxon>Dikarya</taxon>
        <taxon>Basidiomycota</taxon>
        <taxon>Agaricomycotina</taxon>
        <taxon>Agaricomycetes</taxon>
        <taxon>Agaricomycetidae</taxon>
        <taxon>Agaricales</taxon>
        <taxon>Marasmiineae</taxon>
        <taxon>Omphalotaceae</taxon>
        <taxon>Gymnopus</taxon>
    </lineage>
</organism>
<evidence type="ECO:0000256" key="5">
    <source>
        <dbReference type="SAM" id="Phobius"/>
    </source>
</evidence>
<evidence type="ECO:0000313" key="6">
    <source>
        <dbReference type="EMBL" id="KAE9409759.1"/>
    </source>
</evidence>
<feature type="transmembrane region" description="Helical" evidence="5">
    <location>
        <begin position="20"/>
        <end position="43"/>
    </location>
</feature>
<dbReference type="Pfam" id="PF04479">
    <property type="entry name" value="RTA1"/>
    <property type="match status" value="1"/>
</dbReference>
<dbReference type="InterPro" id="IPR007568">
    <property type="entry name" value="RTA1"/>
</dbReference>
<dbReference type="OrthoDB" id="3358017at2759"/>
<evidence type="ECO:0000256" key="4">
    <source>
        <dbReference type="ARBA" id="ARBA00023136"/>
    </source>
</evidence>
<evidence type="ECO:0000256" key="2">
    <source>
        <dbReference type="ARBA" id="ARBA00022692"/>
    </source>
</evidence>
<dbReference type="GO" id="GO:0000324">
    <property type="term" value="C:fungal-type vacuole"/>
    <property type="evidence" value="ECO:0007669"/>
    <property type="project" value="TreeGrafter"/>
</dbReference>
<dbReference type="AlphaFoldDB" id="A0A6A4IGQ7"/>
<gene>
    <name evidence="6" type="ORF">BT96DRAFT_534494</name>
</gene>
<evidence type="ECO:0000256" key="3">
    <source>
        <dbReference type="ARBA" id="ARBA00022989"/>
    </source>
</evidence>
<keyword evidence="3 5" id="KW-1133">Transmembrane helix</keyword>
<feature type="transmembrane region" description="Helical" evidence="5">
    <location>
        <begin position="214"/>
        <end position="232"/>
    </location>
</feature>
<name>A0A6A4IGQ7_9AGAR</name>
<feature type="transmembrane region" description="Helical" evidence="5">
    <location>
        <begin position="55"/>
        <end position="76"/>
    </location>
</feature>
<feature type="transmembrane region" description="Helical" evidence="5">
    <location>
        <begin position="258"/>
        <end position="277"/>
    </location>
</feature>